<keyword evidence="3" id="KW-1185">Reference proteome</keyword>
<dbReference type="RefSeq" id="XP_062728791.1">
    <property type="nucleotide sequence ID" value="XM_062881748.1"/>
</dbReference>
<gene>
    <name evidence="2" type="ORF">QC761_701600</name>
</gene>
<organism evidence="2 3">
    <name type="scientific">Podospora bellae-mahoneyi</name>
    <dbReference type="NCBI Taxonomy" id="2093777"/>
    <lineage>
        <taxon>Eukaryota</taxon>
        <taxon>Fungi</taxon>
        <taxon>Dikarya</taxon>
        <taxon>Ascomycota</taxon>
        <taxon>Pezizomycotina</taxon>
        <taxon>Sordariomycetes</taxon>
        <taxon>Sordariomycetidae</taxon>
        <taxon>Sordariales</taxon>
        <taxon>Podosporaceae</taxon>
        <taxon>Podospora</taxon>
    </lineage>
</organism>
<evidence type="ECO:0000256" key="1">
    <source>
        <dbReference type="SAM" id="Phobius"/>
    </source>
</evidence>
<accession>A0ABR0F9V5</accession>
<reference evidence="2 3" key="1">
    <citation type="journal article" date="2023" name="bioRxiv">
        <title>High-quality genome assemblies of four members of thePodospora anserinaspecies complex.</title>
        <authorList>
            <person name="Ament-Velasquez S.L."/>
            <person name="Vogan A.A."/>
            <person name="Wallerman O."/>
            <person name="Hartmann F."/>
            <person name="Gautier V."/>
            <person name="Silar P."/>
            <person name="Giraud T."/>
            <person name="Johannesson H."/>
        </authorList>
    </citation>
    <scope>NUCLEOTIDE SEQUENCE [LARGE SCALE GENOMIC DNA]</scope>
    <source>
        <strain evidence="2 3">CBS 112042</strain>
    </source>
</reference>
<keyword evidence="1" id="KW-0472">Membrane</keyword>
<feature type="transmembrane region" description="Helical" evidence="1">
    <location>
        <begin position="32"/>
        <end position="49"/>
    </location>
</feature>
<dbReference type="Proteomes" id="UP001322138">
    <property type="component" value="Unassembled WGS sequence"/>
</dbReference>
<comment type="caution">
    <text evidence="2">The sequence shown here is derived from an EMBL/GenBank/DDBJ whole genome shotgun (WGS) entry which is preliminary data.</text>
</comment>
<keyword evidence="1" id="KW-0812">Transmembrane</keyword>
<keyword evidence="1" id="KW-1133">Transmembrane helix</keyword>
<dbReference type="EMBL" id="JAFFGZ010000009">
    <property type="protein sequence ID" value="KAK4639815.1"/>
    <property type="molecule type" value="Genomic_DNA"/>
</dbReference>
<evidence type="ECO:0000313" key="2">
    <source>
        <dbReference type="EMBL" id="KAK4639815.1"/>
    </source>
</evidence>
<proteinExistence type="predicted"/>
<sequence length="81" mass="9565">MTFAVDQADLAWSKLLHSLEREPGPLHSTHEAFTFFIILFFPFAVRFYVELFINHRLYLDKNARRAQCSSSNLVIHQCHDR</sequence>
<protein>
    <submittedName>
        <fullName evidence="2">Uncharacterized protein</fullName>
    </submittedName>
</protein>
<evidence type="ECO:0000313" key="3">
    <source>
        <dbReference type="Proteomes" id="UP001322138"/>
    </source>
</evidence>
<name>A0ABR0F9V5_9PEZI</name>
<dbReference type="GeneID" id="87901230"/>